<protein>
    <recommendedName>
        <fullName evidence="2">Outer membrane protein beta-barrel domain-containing protein</fullName>
    </recommendedName>
</protein>
<evidence type="ECO:0000259" key="2">
    <source>
        <dbReference type="Pfam" id="PF13505"/>
    </source>
</evidence>
<dbReference type="Gene3D" id="2.40.160.20">
    <property type="match status" value="1"/>
</dbReference>
<reference evidence="3 4" key="1">
    <citation type="submission" date="2015-11" db="EMBL/GenBank/DDBJ databases">
        <title>Genomic analysis of 38 Legionella species identifies large and diverse effector repertoires.</title>
        <authorList>
            <person name="Burstein D."/>
            <person name="Amaro F."/>
            <person name="Zusman T."/>
            <person name="Lifshitz Z."/>
            <person name="Cohen O."/>
            <person name="Gilbert J.A."/>
            <person name="Pupko T."/>
            <person name="Shuman H.A."/>
            <person name="Segal G."/>
        </authorList>
    </citation>
    <scope>NUCLEOTIDE SEQUENCE [LARGE SCALE GENOMIC DNA]</scope>
    <source>
        <strain evidence="3 4">ATCC 49655</strain>
    </source>
</reference>
<organism evidence="3 4">
    <name type="scientific">Legionella shakespearei DSM 23087</name>
    <dbReference type="NCBI Taxonomy" id="1122169"/>
    <lineage>
        <taxon>Bacteria</taxon>
        <taxon>Pseudomonadati</taxon>
        <taxon>Pseudomonadota</taxon>
        <taxon>Gammaproteobacteria</taxon>
        <taxon>Legionellales</taxon>
        <taxon>Legionellaceae</taxon>
        <taxon>Legionella</taxon>
    </lineage>
</organism>
<dbReference type="SUPFAM" id="SSF56925">
    <property type="entry name" value="OMPA-like"/>
    <property type="match status" value="1"/>
</dbReference>
<comment type="caution">
    <text evidence="3">The sequence shown here is derived from an EMBL/GenBank/DDBJ whole genome shotgun (WGS) entry which is preliminary data.</text>
</comment>
<dbReference type="AlphaFoldDB" id="A0A0W0YVI2"/>
<dbReference type="InterPro" id="IPR027385">
    <property type="entry name" value="Beta-barrel_OMP"/>
</dbReference>
<dbReference type="EMBL" id="LNYW01000042">
    <property type="protein sequence ID" value="KTD60889.1"/>
    <property type="molecule type" value="Genomic_DNA"/>
</dbReference>
<dbReference type="Proteomes" id="UP000054600">
    <property type="component" value="Unassembled WGS sequence"/>
</dbReference>
<feature type="domain" description="Outer membrane protein beta-barrel" evidence="2">
    <location>
        <begin position="18"/>
        <end position="155"/>
    </location>
</feature>
<evidence type="ECO:0000313" key="3">
    <source>
        <dbReference type="EMBL" id="KTD60889.1"/>
    </source>
</evidence>
<name>A0A0W0YVI2_9GAMM</name>
<keyword evidence="1" id="KW-0732">Signal</keyword>
<dbReference type="InterPro" id="IPR011250">
    <property type="entry name" value="OMP/PagP_B-barrel"/>
</dbReference>
<proteinExistence type="predicted"/>
<gene>
    <name evidence="3" type="ORF">Lsha_1410</name>
</gene>
<accession>A0A0W0YVI2</accession>
<keyword evidence="4" id="KW-1185">Reference proteome</keyword>
<sequence length="157" mass="17059">MYLALAGNALYNSYDTSIRLSTSATTGVTTMDVNLSNDFQYGLNVRLGKRFGTATPYLLAGVEAGKWDMTLTNASNVSARGLLANSSTTFGKTRSGFQAGLGTLVSLNDNWNFGIEYAHTWFGTISNNGSVPSQNYLHEAKIEQDQALFSLNYLFNV</sequence>
<dbReference type="PATRIC" id="fig|1122169.6.peg.1623"/>
<evidence type="ECO:0000256" key="1">
    <source>
        <dbReference type="ARBA" id="ARBA00022729"/>
    </source>
</evidence>
<dbReference type="Pfam" id="PF13505">
    <property type="entry name" value="OMP_b-brl"/>
    <property type="match status" value="1"/>
</dbReference>
<evidence type="ECO:0000313" key="4">
    <source>
        <dbReference type="Proteomes" id="UP000054600"/>
    </source>
</evidence>